<comment type="similarity">
    <text evidence="1 4">Belongs to the universal ribosomal protein uS10 family.</text>
</comment>
<evidence type="ECO:0000259" key="5">
    <source>
        <dbReference type="SMART" id="SM01403"/>
    </source>
</evidence>
<dbReference type="NCBIfam" id="TIGR01049">
    <property type="entry name" value="rpsJ_bact"/>
    <property type="match status" value="1"/>
</dbReference>
<accession>A0A2M7X1D2</accession>
<dbReference type="InterPro" id="IPR027486">
    <property type="entry name" value="Ribosomal_uS10_dom"/>
</dbReference>
<dbReference type="GO" id="GO:0005840">
    <property type="term" value="C:ribosome"/>
    <property type="evidence" value="ECO:0007669"/>
    <property type="project" value="UniProtKB-KW"/>
</dbReference>
<protein>
    <recommendedName>
        <fullName evidence="4">Small ribosomal subunit protein uS10</fullName>
    </recommendedName>
</protein>
<dbReference type="EMBL" id="PFWZ01000123">
    <property type="protein sequence ID" value="PJA39984.1"/>
    <property type="molecule type" value="Genomic_DNA"/>
</dbReference>
<evidence type="ECO:0000256" key="2">
    <source>
        <dbReference type="ARBA" id="ARBA00022980"/>
    </source>
</evidence>
<dbReference type="PROSITE" id="PS00361">
    <property type="entry name" value="RIBOSOMAL_S10"/>
    <property type="match status" value="1"/>
</dbReference>
<dbReference type="FunFam" id="3.30.70.600:FF:000003">
    <property type="entry name" value="30S ribosomal protein S10"/>
    <property type="match status" value="1"/>
</dbReference>
<dbReference type="NCBIfam" id="NF001861">
    <property type="entry name" value="PRK00596.1"/>
    <property type="match status" value="1"/>
</dbReference>
<dbReference type="AlphaFoldDB" id="A0A2M7X1D2"/>
<evidence type="ECO:0000313" key="7">
    <source>
        <dbReference type="Proteomes" id="UP000231195"/>
    </source>
</evidence>
<dbReference type="PRINTS" id="PR00971">
    <property type="entry name" value="RIBOSOMALS10"/>
</dbReference>
<sequence>MAARIRVKLQSYDYKVLDQTAEEILDAALQSGAEVIGPVPLPTRIEKFTVIRGPHIDKRSQEAFEQRTHARLIDVNDPTPKTIDVLSNLDLPAGVSIEVKM</sequence>
<gene>
    <name evidence="4" type="primary">rpsJ</name>
    <name evidence="6" type="ORF">CO179_03785</name>
</gene>
<dbReference type="InterPro" id="IPR018268">
    <property type="entry name" value="Ribosomal_uS10_CS"/>
</dbReference>
<comment type="caution">
    <text evidence="6">The sequence shown here is derived from an EMBL/GenBank/DDBJ whole genome shotgun (WGS) entry which is preliminary data.</text>
</comment>
<evidence type="ECO:0000256" key="4">
    <source>
        <dbReference type="HAMAP-Rule" id="MF_00508"/>
    </source>
</evidence>
<keyword evidence="2 4" id="KW-0689">Ribosomal protein</keyword>
<dbReference type="SUPFAM" id="SSF54999">
    <property type="entry name" value="Ribosomal protein S10"/>
    <property type="match status" value="1"/>
</dbReference>
<feature type="domain" description="Small ribosomal subunit protein uS10" evidence="5">
    <location>
        <begin position="6"/>
        <end position="100"/>
    </location>
</feature>
<comment type="subunit">
    <text evidence="4">Part of the 30S ribosomal subunit.</text>
</comment>
<dbReference type="PANTHER" id="PTHR11700">
    <property type="entry name" value="30S RIBOSOMAL PROTEIN S10 FAMILY MEMBER"/>
    <property type="match status" value="1"/>
</dbReference>
<dbReference type="Proteomes" id="UP000231195">
    <property type="component" value="Unassembled WGS sequence"/>
</dbReference>
<name>A0A2M7X1D2_UNCKA</name>
<dbReference type="InterPro" id="IPR001848">
    <property type="entry name" value="Ribosomal_uS10"/>
</dbReference>
<dbReference type="GO" id="GO:0000049">
    <property type="term" value="F:tRNA binding"/>
    <property type="evidence" value="ECO:0007669"/>
    <property type="project" value="UniProtKB-UniRule"/>
</dbReference>
<dbReference type="HAMAP" id="MF_00508">
    <property type="entry name" value="Ribosomal_uS10"/>
    <property type="match status" value="1"/>
</dbReference>
<reference evidence="7" key="1">
    <citation type="submission" date="2017-09" db="EMBL/GenBank/DDBJ databases">
        <title>Depth-based differentiation of microbial function through sediment-hosted aquifers and enrichment of novel symbionts in the deep terrestrial subsurface.</title>
        <authorList>
            <person name="Probst A.J."/>
            <person name="Ladd B."/>
            <person name="Jarett J.K."/>
            <person name="Geller-Mcgrath D.E."/>
            <person name="Sieber C.M.K."/>
            <person name="Emerson J.B."/>
            <person name="Anantharaman K."/>
            <person name="Thomas B.C."/>
            <person name="Malmstrom R."/>
            <person name="Stieglmeier M."/>
            <person name="Klingl A."/>
            <person name="Woyke T."/>
            <person name="Ryan C.M."/>
            <person name="Banfield J.F."/>
        </authorList>
    </citation>
    <scope>NUCLEOTIDE SEQUENCE [LARGE SCALE GENOMIC DNA]</scope>
</reference>
<dbReference type="GO" id="GO:0003735">
    <property type="term" value="F:structural constituent of ribosome"/>
    <property type="evidence" value="ECO:0007669"/>
    <property type="project" value="InterPro"/>
</dbReference>
<dbReference type="SMART" id="SM01403">
    <property type="entry name" value="Ribosomal_S10"/>
    <property type="match status" value="1"/>
</dbReference>
<evidence type="ECO:0000256" key="3">
    <source>
        <dbReference type="ARBA" id="ARBA00023274"/>
    </source>
</evidence>
<organism evidence="6 7">
    <name type="scientific">candidate division WWE3 bacterium CG_4_9_14_3_um_filter_39_7</name>
    <dbReference type="NCBI Taxonomy" id="1975080"/>
    <lineage>
        <taxon>Bacteria</taxon>
        <taxon>Katanobacteria</taxon>
    </lineage>
</organism>
<dbReference type="InterPro" id="IPR036838">
    <property type="entry name" value="Ribosomal_uS10_dom_sf"/>
</dbReference>
<dbReference type="Gene3D" id="3.30.70.600">
    <property type="entry name" value="Ribosomal protein S10 domain"/>
    <property type="match status" value="1"/>
</dbReference>
<proteinExistence type="inferred from homology"/>
<comment type="function">
    <text evidence="4">Involved in the binding of tRNA to the ribosomes.</text>
</comment>
<dbReference type="Pfam" id="PF00338">
    <property type="entry name" value="Ribosomal_S10"/>
    <property type="match status" value="1"/>
</dbReference>
<evidence type="ECO:0000256" key="1">
    <source>
        <dbReference type="ARBA" id="ARBA00007102"/>
    </source>
</evidence>
<evidence type="ECO:0000313" key="6">
    <source>
        <dbReference type="EMBL" id="PJA39984.1"/>
    </source>
</evidence>
<keyword evidence="3 4" id="KW-0687">Ribonucleoprotein</keyword>
<dbReference type="GO" id="GO:0006412">
    <property type="term" value="P:translation"/>
    <property type="evidence" value="ECO:0007669"/>
    <property type="project" value="UniProtKB-UniRule"/>
</dbReference>
<dbReference type="GO" id="GO:1990904">
    <property type="term" value="C:ribonucleoprotein complex"/>
    <property type="evidence" value="ECO:0007669"/>
    <property type="project" value="UniProtKB-KW"/>
</dbReference>